<keyword evidence="1" id="KW-1185">Reference proteome</keyword>
<proteinExistence type="predicted"/>
<evidence type="ECO:0000313" key="2">
    <source>
        <dbReference type="WBParaSite" id="MhA1_Contig1224.frz3.gene17"/>
    </source>
</evidence>
<accession>A0A1I8B1I1</accession>
<evidence type="ECO:0000313" key="1">
    <source>
        <dbReference type="Proteomes" id="UP000095281"/>
    </source>
</evidence>
<dbReference type="AlphaFoldDB" id="A0A1I8B1I1"/>
<dbReference type="Proteomes" id="UP000095281">
    <property type="component" value="Unplaced"/>
</dbReference>
<dbReference type="WBParaSite" id="MhA1_Contig1224.frz3.gene17">
    <property type="protein sequence ID" value="MhA1_Contig1224.frz3.gene17"/>
    <property type="gene ID" value="MhA1_Contig1224.frz3.gene17"/>
</dbReference>
<reference evidence="2" key="1">
    <citation type="submission" date="2016-11" db="UniProtKB">
        <authorList>
            <consortium name="WormBaseParasite"/>
        </authorList>
    </citation>
    <scope>IDENTIFICATION</scope>
</reference>
<organism evidence="1 2">
    <name type="scientific">Meloidogyne hapla</name>
    <name type="common">Root-knot nematode worm</name>
    <dbReference type="NCBI Taxonomy" id="6305"/>
    <lineage>
        <taxon>Eukaryota</taxon>
        <taxon>Metazoa</taxon>
        <taxon>Ecdysozoa</taxon>
        <taxon>Nematoda</taxon>
        <taxon>Chromadorea</taxon>
        <taxon>Rhabditida</taxon>
        <taxon>Tylenchina</taxon>
        <taxon>Tylenchomorpha</taxon>
        <taxon>Tylenchoidea</taxon>
        <taxon>Meloidogynidae</taxon>
        <taxon>Meloidogyninae</taxon>
        <taxon>Meloidogyne</taxon>
    </lineage>
</organism>
<protein>
    <submittedName>
        <fullName evidence="2">Uncharacterized protein</fullName>
    </submittedName>
</protein>
<name>A0A1I8B1I1_MELHA</name>
<sequence length="209" mass="25369">MIPKNIEEIKIIRCWLEKISLCYFNDFKVLNTIFNPEFIQFIFENEEIDKIKFNCYSCYYYRINDETILLFYLNRLVINDNLYLIYDINDNELKQQTINILFKLMLKIPNVYISDYKHSTLCKMILNYIESSKDHPIVVNFIRFDRCSWPSFNLSERAEFIGTRQDFSGLMPVMFFYYQLTNKHNPKVKFSICYGERNDLISCFEIQRI</sequence>